<evidence type="ECO:0000256" key="5">
    <source>
        <dbReference type="ARBA" id="ARBA00022753"/>
    </source>
</evidence>
<reference evidence="12" key="1">
    <citation type="submission" date="2021-01" db="UniProtKB">
        <authorList>
            <consortium name="EnsemblMetazoa"/>
        </authorList>
    </citation>
    <scope>IDENTIFICATION</scope>
</reference>
<dbReference type="EnsemblMetazoa" id="XM_022812231">
    <property type="protein sequence ID" value="XP_022667966"/>
    <property type="gene ID" value="LOC111253177"/>
</dbReference>
<dbReference type="OMA" id="YKFAEAK"/>
<dbReference type="Proteomes" id="UP000594260">
    <property type="component" value="Unplaced"/>
</dbReference>
<evidence type="ECO:0000259" key="10">
    <source>
        <dbReference type="Pfam" id="PF04100"/>
    </source>
</evidence>
<protein>
    <recommendedName>
        <fullName evidence="4">Vacuolar protein sorting-associated protein 53 homolog</fullName>
    </recommendedName>
</protein>
<name>A0A7M7KZK1_VARDE</name>
<dbReference type="FunCoup" id="A0A7M7KZK1">
    <property type="interactions" value="1740"/>
</dbReference>
<dbReference type="Pfam" id="PF04100">
    <property type="entry name" value="Vps53_N"/>
    <property type="match status" value="1"/>
</dbReference>
<evidence type="ECO:0000256" key="8">
    <source>
        <dbReference type="SAM" id="Coils"/>
    </source>
</evidence>
<evidence type="ECO:0000256" key="9">
    <source>
        <dbReference type="SAM" id="MobiDB-lite"/>
    </source>
</evidence>
<organism evidence="12 13">
    <name type="scientific">Varroa destructor</name>
    <name type="common">Honeybee mite</name>
    <dbReference type="NCBI Taxonomy" id="109461"/>
    <lineage>
        <taxon>Eukaryota</taxon>
        <taxon>Metazoa</taxon>
        <taxon>Ecdysozoa</taxon>
        <taxon>Arthropoda</taxon>
        <taxon>Chelicerata</taxon>
        <taxon>Arachnida</taxon>
        <taxon>Acari</taxon>
        <taxon>Parasitiformes</taxon>
        <taxon>Mesostigmata</taxon>
        <taxon>Gamasina</taxon>
        <taxon>Dermanyssoidea</taxon>
        <taxon>Varroidae</taxon>
        <taxon>Varroa</taxon>
    </lineage>
</organism>
<keyword evidence="7" id="KW-0472">Membrane</keyword>
<feature type="region of interest" description="Disordered" evidence="9">
    <location>
        <begin position="361"/>
        <end position="389"/>
    </location>
</feature>
<dbReference type="InterPro" id="IPR007234">
    <property type="entry name" value="Vps53_N"/>
</dbReference>
<dbReference type="KEGG" id="vde:111253177"/>
<accession>A0A7M7KZK1</accession>
<dbReference type="Pfam" id="PF16854">
    <property type="entry name" value="VPS53_C"/>
    <property type="match status" value="1"/>
</dbReference>
<evidence type="ECO:0000313" key="13">
    <source>
        <dbReference type="Proteomes" id="UP000594260"/>
    </source>
</evidence>
<evidence type="ECO:0000313" key="12">
    <source>
        <dbReference type="EnsemblMetazoa" id="XP_022667966"/>
    </source>
</evidence>
<evidence type="ECO:0000256" key="1">
    <source>
        <dbReference type="ARBA" id="ARBA00004150"/>
    </source>
</evidence>
<evidence type="ECO:0000256" key="7">
    <source>
        <dbReference type="ARBA" id="ARBA00023136"/>
    </source>
</evidence>
<evidence type="ECO:0000256" key="4">
    <source>
        <dbReference type="ARBA" id="ARBA00014103"/>
    </source>
</evidence>
<evidence type="ECO:0000259" key="11">
    <source>
        <dbReference type="Pfam" id="PF16854"/>
    </source>
</evidence>
<comment type="subcellular location">
    <subcellularLocation>
        <location evidence="2">Endosome membrane</location>
        <topology evidence="2">Peripheral membrane protein</topology>
    </subcellularLocation>
    <subcellularLocation>
        <location evidence="1">Golgi apparatus</location>
        <location evidence="1">trans-Golgi network membrane</location>
        <topology evidence="1">Peripheral membrane protein</topology>
    </subcellularLocation>
</comment>
<keyword evidence="6" id="KW-0333">Golgi apparatus</keyword>
<dbReference type="InParanoid" id="A0A7M7KZK1"/>
<dbReference type="RefSeq" id="XP_022667966.1">
    <property type="nucleotide sequence ID" value="XM_022812231.1"/>
</dbReference>
<dbReference type="OrthoDB" id="10261632at2759"/>
<dbReference type="PANTHER" id="PTHR12820">
    <property type="entry name" value="VACUOLAR SORTING PROTEIN 53"/>
    <property type="match status" value="1"/>
</dbReference>
<evidence type="ECO:0000256" key="2">
    <source>
        <dbReference type="ARBA" id="ARBA00004481"/>
    </source>
</evidence>
<dbReference type="GO" id="GO:0000938">
    <property type="term" value="C:GARP complex"/>
    <property type="evidence" value="ECO:0007669"/>
    <property type="project" value="InterPro"/>
</dbReference>
<feature type="coiled-coil region" evidence="8">
    <location>
        <begin position="104"/>
        <end position="131"/>
    </location>
</feature>
<feature type="domain" description="Vps53 N-terminal" evidence="10">
    <location>
        <begin position="34"/>
        <end position="438"/>
    </location>
</feature>
<dbReference type="InterPro" id="IPR039766">
    <property type="entry name" value="Vps53"/>
</dbReference>
<dbReference type="GeneID" id="111253177"/>
<dbReference type="GO" id="GO:0042147">
    <property type="term" value="P:retrograde transport, endosome to Golgi"/>
    <property type="evidence" value="ECO:0007669"/>
    <property type="project" value="InterPro"/>
</dbReference>
<dbReference type="CTD" id="55275"/>
<proteinExistence type="inferred from homology"/>
<dbReference type="GO" id="GO:0005829">
    <property type="term" value="C:cytosol"/>
    <property type="evidence" value="ECO:0007669"/>
    <property type="project" value="GOC"/>
</dbReference>
<dbReference type="Gene3D" id="1.10.357.110">
    <property type="entry name" value="Vacuolar protein sorting-associated protein 53, C-terminus"/>
    <property type="match status" value="1"/>
</dbReference>
<dbReference type="InterPro" id="IPR031745">
    <property type="entry name" value="Vps53_C"/>
</dbReference>
<comment type="similarity">
    <text evidence="3">Belongs to the VPS53 family.</text>
</comment>
<dbReference type="PANTHER" id="PTHR12820:SF0">
    <property type="entry name" value="VACUOLAR PROTEIN SORTING-ASSOCIATED PROTEIN 53 HOMOLOG"/>
    <property type="match status" value="1"/>
</dbReference>
<dbReference type="AlphaFoldDB" id="A0A7M7KZK1"/>
<evidence type="ECO:0000256" key="3">
    <source>
        <dbReference type="ARBA" id="ARBA00008628"/>
    </source>
</evidence>
<dbReference type="InterPro" id="IPR038260">
    <property type="entry name" value="Vps53_C_sf"/>
</dbReference>
<dbReference type="GO" id="GO:0010008">
    <property type="term" value="C:endosome membrane"/>
    <property type="evidence" value="ECO:0007669"/>
    <property type="project" value="UniProtKB-SubCell"/>
</dbReference>
<sequence>MSREDILYATSFPPEVQAALNQVLPSSDPLDQADFEPVAYINSIFPNEQSLANVDDVMIMLRGRIGDLDEEIREVVRCQTTPNADGRTSLKEAQTALHHLFASVKDIKEKADSSEKRVAEITRDIKQLDHAKRHLTASIKTLHQMQMLIEGADRLRDLTRQREYQGLAQLLQGVITVLDDFRPLMAIPQIAALAGDVASIRRVLADQISAELREGLATGRTPRTNVAHACAVLNHLEPQVRRKLIEWLVSEQLSEYRVLFHLDQEMAWLDHIDKRYQWIKKHLVYFEETLGGVFPPEWEMTERIAVHACELTRKQLADLMALRSSQLDAGLLVNAMTKTSAFEVLLSKRFTGVTLRTTGEDKRLGSEDTSNEGTIPGLATAGGDSEAGTSPLNNRASFIDRNPFNGLISSCFEPHVHVYMETRARELAQMIDKFAKEAEQMLPPKVDGQPAATLPSCADLFIFFKKCLVQCIQMPAFRGQGLVLLSGTFKKYLREYASRVLQAALPKGGSSAGSARPLLANLQTLVEQSGMTAGTGLAGLGGVVGGVTAGSGSGGPRYTPGEICQVCGVLTTAEYCLETVLQLETKLKEKLSSPTLQDEITFSSELDLFHVVVNQCIQLLVADLEATCEPAFASMLKTNWASLEAVGEQSPFVNAIGSHLSHNMTLLRDALANSRKYLTQFCVKFSSGFMSKYIHHLLRCRPISSAGAEQLLLDTHALRTLLLELPTLGAQTANLRRAPASYTKVVANQLSVRPAEIRKEFKKILKAVVMKGISKAELILKVVLTPLEPADVFVTNLLRLLPETDLTEFQRILEMKNVRRHDQPALIERFKRKAGPQAIVSASTEEKSTGLFSVLNQESGRIMRLEKLLKKKF</sequence>
<keyword evidence="8" id="KW-0175">Coiled coil</keyword>
<keyword evidence="13" id="KW-1185">Reference proteome</keyword>
<evidence type="ECO:0000256" key="6">
    <source>
        <dbReference type="ARBA" id="ARBA00023034"/>
    </source>
</evidence>
<keyword evidence="5" id="KW-0967">Endosome</keyword>
<feature type="domain" description="Vps53 C-terminal" evidence="11">
    <location>
        <begin position="709"/>
        <end position="818"/>
    </location>
</feature>